<evidence type="ECO:0000256" key="2">
    <source>
        <dbReference type="SAM" id="MobiDB-lite"/>
    </source>
</evidence>
<dbReference type="OrthoDB" id="288083at2759"/>
<gene>
    <name evidence="4" type="ORF">PPERSA_01238</name>
</gene>
<feature type="compositionally biased region" description="Low complexity" evidence="2">
    <location>
        <begin position="880"/>
        <end position="922"/>
    </location>
</feature>
<evidence type="ECO:0000313" key="5">
    <source>
        <dbReference type="Proteomes" id="UP000054937"/>
    </source>
</evidence>
<comment type="caution">
    <text evidence="4">The sequence shown here is derived from an EMBL/GenBank/DDBJ whole genome shotgun (WGS) entry which is preliminary data.</text>
</comment>
<feature type="compositionally biased region" description="Low complexity" evidence="2">
    <location>
        <begin position="282"/>
        <end position="294"/>
    </location>
</feature>
<proteinExistence type="predicted"/>
<dbReference type="EMBL" id="LDAU01000008">
    <property type="protein sequence ID" value="KRX11039.1"/>
    <property type="molecule type" value="Genomic_DNA"/>
</dbReference>
<name>A0A0V0R979_PSEPJ</name>
<feature type="compositionally biased region" description="Polar residues" evidence="2">
    <location>
        <begin position="295"/>
        <end position="308"/>
    </location>
</feature>
<feature type="compositionally biased region" description="Polar residues" evidence="2">
    <location>
        <begin position="216"/>
        <end position="228"/>
    </location>
</feature>
<dbReference type="PANTHER" id="PTHR12346:SF0">
    <property type="entry name" value="SIN3A, ISOFORM G"/>
    <property type="match status" value="1"/>
</dbReference>
<feature type="compositionally biased region" description="Low complexity" evidence="2">
    <location>
        <begin position="204"/>
        <end position="215"/>
    </location>
</feature>
<dbReference type="InterPro" id="IPR013194">
    <property type="entry name" value="HDAC_interact_dom"/>
</dbReference>
<dbReference type="PANTHER" id="PTHR12346">
    <property type="entry name" value="SIN3B-RELATED"/>
    <property type="match status" value="1"/>
</dbReference>
<feature type="compositionally biased region" description="Basic and acidic residues" evidence="2">
    <location>
        <begin position="801"/>
        <end position="822"/>
    </location>
</feature>
<evidence type="ECO:0000313" key="4">
    <source>
        <dbReference type="EMBL" id="KRX11039.1"/>
    </source>
</evidence>
<dbReference type="Pfam" id="PF08295">
    <property type="entry name" value="Sin3_corepress"/>
    <property type="match status" value="1"/>
</dbReference>
<feature type="region of interest" description="Disordered" evidence="2">
    <location>
        <begin position="801"/>
        <end position="932"/>
    </location>
</feature>
<dbReference type="InterPro" id="IPR039774">
    <property type="entry name" value="Sin3-like"/>
</dbReference>
<keyword evidence="5" id="KW-1185">Reference proteome</keyword>
<dbReference type="GO" id="GO:0003714">
    <property type="term" value="F:transcription corepressor activity"/>
    <property type="evidence" value="ECO:0007669"/>
    <property type="project" value="InterPro"/>
</dbReference>
<dbReference type="GO" id="GO:0000118">
    <property type="term" value="C:histone deacetylase complex"/>
    <property type="evidence" value="ECO:0007669"/>
    <property type="project" value="TreeGrafter"/>
</dbReference>
<feature type="compositionally biased region" description="Low complexity" evidence="2">
    <location>
        <begin position="1111"/>
        <end position="1142"/>
    </location>
</feature>
<accession>A0A0V0R979</accession>
<feature type="region of interest" description="Disordered" evidence="2">
    <location>
        <begin position="1098"/>
        <end position="1142"/>
    </location>
</feature>
<evidence type="ECO:0000259" key="3">
    <source>
        <dbReference type="SMART" id="SM00761"/>
    </source>
</evidence>
<keyword evidence="1" id="KW-0678">Repressor</keyword>
<feature type="compositionally biased region" description="Low complexity" evidence="2">
    <location>
        <begin position="229"/>
        <end position="255"/>
    </location>
</feature>
<protein>
    <recommendedName>
        <fullName evidence="3">Histone deacetylase interacting domain-containing protein</fullName>
    </recommendedName>
</protein>
<sequence length="1313" mass="155509">MLAEEKIEKNTQSTTNRKKCENFILKVKKNNLHLYQQFCHLVKNPVNQENPEQCYSSLKSMFETQKPFINDLNTLFHPEAKIQPQDPETSFTEAQLQMIFELIKDKCRKKLKDFAGLIQQWDTTKNLNSFLEDSKKLFTNFPEIYQHIQTCLDPNPAPQIQIHSSAQSSTNNPSYQPSNSNSFIDPTQSDYESSNHLIAPGPASSSNLSRSNSHSPTKFSHSNQNSDHTSQNTLTSNKNSQQTTNTNNINNNNLLSVKGSVQKGKKEKKAKGEKQQKKNAAKELNNAQNNQQQESNPYSVPRPSQNQRENVPIMNTYNSISNTTAISAFGPRQEVIGAASKSEIVLFKGIEMWFGKEISIQFNKIFFLYTETIITAQECYNLVQGLFDKQDKVEGYKHILKEMIEHRQDSRRKEPSCVFKPLNEIITEENFEKEQKRITNSYIPMPKYYAHYCSNGTAWSRNILNTKVVSVPHGSELYSFTVQRKNQYEEQLLKNEEERYESDIAIQQIQRVVKIFNTKDLKSTNTRKRYLDEIFDLPGFTQLFRTDLQKIREQIENDYDNSFPNLKIKVEEKLNELKEQRRSQGRQQYVDLQEKYFHRSLDHRSFYFKRQDKRFINNQRFDKELEYRYKVVTNTLENKFENKDSFETDINEFFKIWNSFQGSSKTQSSQCTTQENTKYSIFANDKNQNQGIKYEEFPNSKKKFLPLITYLFEDQQVIEDVYSFIIAYSQFYGNNAAEKEKVKNYTKQMMNYIFKIKYKRVHMNVQDIDYKVLEDAAQMELKIFNKLYSYTTQQMYKEKLKEEEEERKMQEEEEQKQENEKKEEEEEEEDKKVDESDKNNQNNKNSDDQTSNADKSSNNNTTNYNKDDIIEESEVDQEVTNTTNTDMETNTQKTNNTNLDSNLNNQANNNNGNNLNNDMKNNQKNKKNKNNAHNFYDETSEEEDFDKNTKLMQYDWDNINEIQYLPKQSKKNIVFYGTRYFQIVIRFIFTVYERFLKAKEESKVFEKNEKTQNLTQDEITEIANKRYELFKQILYISFKQKDQNKMEDQLRSVFGKSAYLLFTVEKLMSQLCKAISSFASEDLSKKLLELHKQSLIDSTSKSRQTEENKQISDNNNNNNTNNINNNDNIDQNQQTQQQQLQQQNSIIQQKEEIIQSSCNQLTFDYINHPQDRNLYRFTYELDSKLLYVNFVEMGYKNWENQQFYKSFLGMYSYTVQNFYNNDATCTEISPQWIFLKRNKLKTQRKKLQNCVQYNNIEYMTIPNSLSIQSTKINNEDVFISENKLKRKLNLEKQIQIDFKKTCKFYKWLKNEMK</sequence>
<dbReference type="SMART" id="SM00761">
    <property type="entry name" value="HDAC_interact"/>
    <property type="match status" value="1"/>
</dbReference>
<evidence type="ECO:0000256" key="1">
    <source>
        <dbReference type="ARBA" id="ARBA00022491"/>
    </source>
</evidence>
<feature type="compositionally biased region" description="Polar residues" evidence="2">
    <location>
        <begin position="183"/>
        <end position="196"/>
    </location>
</feature>
<feature type="compositionally biased region" description="Low complexity" evidence="2">
    <location>
        <begin position="839"/>
        <end position="864"/>
    </location>
</feature>
<reference evidence="4 5" key="1">
    <citation type="journal article" date="2015" name="Sci. Rep.">
        <title>Genome of the facultative scuticociliatosis pathogen Pseudocohnilembus persalinus provides insight into its virulence through horizontal gene transfer.</title>
        <authorList>
            <person name="Xiong J."/>
            <person name="Wang G."/>
            <person name="Cheng J."/>
            <person name="Tian M."/>
            <person name="Pan X."/>
            <person name="Warren A."/>
            <person name="Jiang C."/>
            <person name="Yuan D."/>
            <person name="Miao W."/>
        </authorList>
    </citation>
    <scope>NUCLEOTIDE SEQUENCE [LARGE SCALE GENOMIC DNA]</scope>
    <source>
        <strain evidence="4">36N120E</strain>
    </source>
</reference>
<feature type="domain" description="Histone deacetylase interacting" evidence="3">
    <location>
        <begin position="434"/>
        <end position="529"/>
    </location>
</feature>
<feature type="region of interest" description="Disordered" evidence="2">
    <location>
        <begin position="156"/>
        <end position="308"/>
    </location>
</feature>
<dbReference type="Proteomes" id="UP000054937">
    <property type="component" value="Unassembled WGS sequence"/>
</dbReference>
<dbReference type="InParanoid" id="A0A0V0R979"/>
<feature type="compositionally biased region" description="Low complexity" evidence="2">
    <location>
        <begin position="167"/>
        <end position="182"/>
    </location>
</feature>
<dbReference type="GO" id="GO:0000122">
    <property type="term" value="P:negative regulation of transcription by RNA polymerase II"/>
    <property type="evidence" value="ECO:0007669"/>
    <property type="project" value="TreeGrafter"/>
</dbReference>
<dbReference type="GO" id="GO:0000785">
    <property type="term" value="C:chromatin"/>
    <property type="evidence" value="ECO:0007669"/>
    <property type="project" value="TreeGrafter"/>
</dbReference>
<organism evidence="4 5">
    <name type="scientific">Pseudocohnilembus persalinus</name>
    <name type="common">Ciliate</name>
    <dbReference type="NCBI Taxonomy" id="266149"/>
    <lineage>
        <taxon>Eukaryota</taxon>
        <taxon>Sar</taxon>
        <taxon>Alveolata</taxon>
        <taxon>Ciliophora</taxon>
        <taxon>Intramacronucleata</taxon>
        <taxon>Oligohymenophorea</taxon>
        <taxon>Scuticociliatia</taxon>
        <taxon>Philasterida</taxon>
        <taxon>Pseudocohnilembidae</taxon>
        <taxon>Pseudocohnilembus</taxon>
    </lineage>
</organism>